<accession>A0A9P6Q7V5</accession>
<dbReference type="GO" id="GO:0005634">
    <property type="term" value="C:nucleus"/>
    <property type="evidence" value="ECO:0007669"/>
    <property type="project" value="UniProtKB-SubCell"/>
</dbReference>
<dbReference type="Pfam" id="PF13934">
    <property type="entry name" value="ELYS"/>
    <property type="match status" value="1"/>
</dbReference>
<evidence type="ECO:0000256" key="3">
    <source>
        <dbReference type="SAM" id="MobiDB-lite"/>
    </source>
</evidence>
<feature type="region of interest" description="Disordered" evidence="3">
    <location>
        <begin position="1042"/>
        <end position="1065"/>
    </location>
</feature>
<feature type="domain" description="ELYS-like" evidence="4">
    <location>
        <begin position="594"/>
        <end position="869"/>
    </location>
</feature>
<feature type="compositionally biased region" description="Polar residues" evidence="3">
    <location>
        <begin position="250"/>
        <end position="259"/>
    </location>
</feature>
<name>A0A9P6Q7V5_9FUNG</name>
<feature type="region of interest" description="Disordered" evidence="3">
    <location>
        <begin position="823"/>
        <end position="851"/>
    </location>
</feature>
<proteinExistence type="predicted"/>
<feature type="region of interest" description="Disordered" evidence="3">
    <location>
        <begin position="155"/>
        <end position="259"/>
    </location>
</feature>
<sequence length="1103" mass="124656">MANVIDFRALGHEFSPDKAHGASFARFTESSSADAMWFYRFDANYVETRDLFSSKDHVFASLSTADIRQQFRSILGSNTFEIKNVQDAFIGESHLLLVVVSVIDPQEDHILVWDPLTLHLQLLLTAPHLVTTITVATDQATTVSHRLVKRWSSINGGTVSGPGECPTSPVSPTWPSTSSPFSPATFAPPHPFPLPPQNPPLGLHKSNEKNDTSSLINPLGGRRSSSISSTTSSQETAAIDEHHHGRDSRSASSAVDVTRQPSVLQVNNRRKLLIMGHRNGSVTVYKFKISESGHVSCATTHVYLLFNQITAVAAISAQGPGSFPTIVAATKAGFVAIFNTSGKGGALKVDVDDLGSKKLPIQDITLMTTRDKTMTVLAVCQGFLRGATEQHHNEKPCVSIYHLRLNHSDFHTLGYVQPDIEPGMTVHGGKTLVATVSEDRHGLFVHCAFRVDLNNHHQQSTLKTVRISGGETEVVDSTVLRCSEHSGNLLDISPVMHSSELRLLYLNKLESYIPSCRLGSGDTIDSSMRGNKNTKDTTTTTTTTTTTKTLDEVSQRQRWMPETSDWVEDDITATTYTEATRSAIEERRRQMGGKLFFDRLLEFVDLPTERAGTLYPPRTHAQTKNLWVNIYHNGQLELEHRNCLAYYLLKDQTTGDASASFVQQHWISPAFVHLMNGFWALDHFQFKNAVLYLSQPGLTIDWVEEVVRVLLDLGSPWLARQLIMSAGLEFRTQSGMTVMMQVLLRSDLEDALNYQRQQRQKALDRLKAKRERVTALEDSGNVEEGGAVDDEEDDDGFVLSAEFYEELFGQLLAYCFEGDSEHYHQDHHQHQHRRDRHHHHHDKKPNKASIQELSRQTLSRYEEQALVRYGESHPAHSTTRTVCWEFLAMYYVKHACFLEAIGIHQQLLEDEEAEETDNKTTSNERQQQRRHEIIRHLKEMLPEPQLKLLEIQEEERRRRRHRGSKKAKEASGGMEVDDEEMNQLPSASSNQEQQQQQQPSKEDSDKDGRRILTNTDGYRTGTMRGLLEGWVELQRDLEKLTQTKTQKKKASNKKENETEEEEEEACDNIAVVPRKPFQSLWEVDADRYLQAWQSNLLTTKENE</sequence>
<feature type="region of interest" description="Disordered" evidence="3">
    <location>
        <begin position="954"/>
        <end position="1021"/>
    </location>
</feature>
<evidence type="ECO:0000313" key="6">
    <source>
        <dbReference type="Proteomes" id="UP000807716"/>
    </source>
</evidence>
<feature type="compositionally biased region" description="Pro residues" evidence="3">
    <location>
        <begin position="186"/>
        <end position="199"/>
    </location>
</feature>
<comment type="subcellular location">
    <subcellularLocation>
        <location evidence="1">Nucleus</location>
    </subcellularLocation>
</comment>
<dbReference type="OrthoDB" id="20729at2759"/>
<feature type="compositionally biased region" description="Low complexity" evidence="3">
    <location>
        <begin position="224"/>
        <end position="233"/>
    </location>
</feature>
<keyword evidence="2" id="KW-0539">Nucleus</keyword>
<dbReference type="AlphaFoldDB" id="A0A9P6Q7V5"/>
<feature type="compositionally biased region" description="Basic and acidic residues" evidence="3">
    <location>
        <begin position="239"/>
        <end position="249"/>
    </location>
</feature>
<evidence type="ECO:0000256" key="1">
    <source>
        <dbReference type="ARBA" id="ARBA00004123"/>
    </source>
</evidence>
<organism evidence="5 6">
    <name type="scientific">Actinomortierella ambigua</name>
    <dbReference type="NCBI Taxonomy" id="1343610"/>
    <lineage>
        <taxon>Eukaryota</taxon>
        <taxon>Fungi</taxon>
        <taxon>Fungi incertae sedis</taxon>
        <taxon>Mucoromycota</taxon>
        <taxon>Mortierellomycotina</taxon>
        <taxon>Mortierellomycetes</taxon>
        <taxon>Mortierellales</taxon>
        <taxon>Mortierellaceae</taxon>
        <taxon>Actinomortierella</taxon>
    </lineage>
</organism>
<feature type="compositionally biased region" description="Basic and acidic residues" evidence="3">
    <location>
        <begin position="1000"/>
        <end position="1010"/>
    </location>
</feature>
<dbReference type="Proteomes" id="UP000807716">
    <property type="component" value="Unassembled WGS sequence"/>
</dbReference>
<feature type="compositionally biased region" description="Low complexity" evidence="3">
    <location>
        <begin position="166"/>
        <end position="185"/>
    </location>
</feature>
<reference evidence="5" key="1">
    <citation type="journal article" date="2020" name="Fungal Divers.">
        <title>Resolving the Mortierellaceae phylogeny through synthesis of multi-gene phylogenetics and phylogenomics.</title>
        <authorList>
            <person name="Vandepol N."/>
            <person name="Liber J."/>
            <person name="Desiro A."/>
            <person name="Na H."/>
            <person name="Kennedy M."/>
            <person name="Barry K."/>
            <person name="Grigoriev I.V."/>
            <person name="Miller A.N."/>
            <person name="O'Donnell K."/>
            <person name="Stajich J.E."/>
            <person name="Bonito G."/>
        </authorList>
    </citation>
    <scope>NUCLEOTIDE SEQUENCE</scope>
    <source>
        <strain evidence="5">BC1065</strain>
    </source>
</reference>
<protein>
    <recommendedName>
        <fullName evidence="4">ELYS-like domain-containing protein</fullName>
    </recommendedName>
</protein>
<evidence type="ECO:0000256" key="2">
    <source>
        <dbReference type="ARBA" id="ARBA00023242"/>
    </source>
</evidence>
<keyword evidence="6" id="KW-1185">Reference proteome</keyword>
<evidence type="ECO:0000259" key="4">
    <source>
        <dbReference type="Pfam" id="PF13934"/>
    </source>
</evidence>
<dbReference type="EMBL" id="JAAAJB010000219">
    <property type="protein sequence ID" value="KAG0261382.1"/>
    <property type="molecule type" value="Genomic_DNA"/>
</dbReference>
<comment type="caution">
    <text evidence="5">The sequence shown here is derived from an EMBL/GenBank/DDBJ whole genome shotgun (WGS) entry which is preliminary data.</text>
</comment>
<gene>
    <name evidence="5" type="ORF">DFQ27_003002</name>
</gene>
<feature type="compositionally biased region" description="Basic residues" evidence="3">
    <location>
        <begin position="829"/>
        <end position="846"/>
    </location>
</feature>
<dbReference type="InterPro" id="IPR025151">
    <property type="entry name" value="ELYS_dom"/>
</dbReference>
<evidence type="ECO:0000313" key="5">
    <source>
        <dbReference type="EMBL" id="KAG0261382.1"/>
    </source>
</evidence>